<comment type="similarity">
    <text evidence="2 7">Belongs to the FPP/GGPP synthase family.</text>
</comment>
<comment type="cofactor">
    <cofactor evidence="1">
        <name>Mg(2+)</name>
        <dbReference type="ChEBI" id="CHEBI:18420"/>
    </cofactor>
</comment>
<keyword evidence="3 7" id="KW-0808">Transferase</keyword>
<dbReference type="FunFam" id="1.10.600.10:FF:000001">
    <property type="entry name" value="Geranylgeranyl diphosphate synthase"/>
    <property type="match status" value="1"/>
</dbReference>
<dbReference type="PROSITE" id="PS00444">
    <property type="entry name" value="POLYPRENYL_SYNTHASE_2"/>
    <property type="match status" value="1"/>
</dbReference>
<evidence type="ECO:0000256" key="5">
    <source>
        <dbReference type="ARBA" id="ARBA00022842"/>
    </source>
</evidence>
<dbReference type="SFLD" id="SFLDS00005">
    <property type="entry name" value="Isoprenoid_Synthase_Type_I"/>
    <property type="match status" value="1"/>
</dbReference>
<dbReference type="EMBL" id="FMUN01000001">
    <property type="protein sequence ID" value="SCX81842.1"/>
    <property type="molecule type" value="Genomic_DNA"/>
</dbReference>
<evidence type="ECO:0000256" key="4">
    <source>
        <dbReference type="ARBA" id="ARBA00022723"/>
    </source>
</evidence>
<dbReference type="InterPro" id="IPR033749">
    <property type="entry name" value="Polyprenyl_synt_CS"/>
</dbReference>
<dbReference type="InterPro" id="IPR000092">
    <property type="entry name" value="Polyprenyl_synt"/>
</dbReference>
<dbReference type="STRING" id="381306.AN478_09205"/>
<reference evidence="9" key="1">
    <citation type="submission" date="2016-10" db="EMBL/GenBank/DDBJ databases">
        <authorList>
            <person name="Varghese N."/>
        </authorList>
    </citation>
    <scope>NUCLEOTIDE SEQUENCE [LARGE SCALE GENOMIC DNA]</scope>
    <source>
        <strain evidence="9">HL 19</strain>
    </source>
</reference>
<dbReference type="SUPFAM" id="SSF48576">
    <property type="entry name" value="Terpenoid synthases"/>
    <property type="match status" value="1"/>
</dbReference>
<keyword evidence="9" id="KW-1185">Reference proteome</keyword>
<dbReference type="RefSeq" id="WP_054966304.1">
    <property type="nucleotide sequence ID" value="NZ_FMUN01000001.1"/>
</dbReference>
<dbReference type="PANTHER" id="PTHR43281">
    <property type="entry name" value="FARNESYL DIPHOSPHATE SYNTHASE"/>
    <property type="match status" value="1"/>
</dbReference>
<dbReference type="SFLD" id="SFLDG01017">
    <property type="entry name" value="Polyprenyl_Transferase_Like"/>
    <property type="match status" value="1"/>
</dbReference>
<evidence type="ECO:0000256" key="7">
    <source>
        <dbReference type="RuleBase" id="RU004466"/>
    </source>
</evidence>
<dbReference type="NCBIfam" id="NF045485">
    <property type="entry name" value="FPPsyn"/>
    <property type="match status" value="1"/>
</dbReference>
<dbReference type="GO" id="GO:0008654">
    <property type="term" value="P:phospholipid biosynthetic process"/>
    <property type="evidence" value="ECO:0007669"/>
    <property type="project" value="UniProtKB-ARBA"/>
</dbReference>
<organism evidence="8 9">
    <name type="scientific">Thiohalorhabdus denitrificans</name>
    <dbReference type="NCBI Taxonomy" id="381306"/>
    <lineage>
        <taxon>Bacteria</taxon>
        <taxon>Pseudomonadati</taxon>
        <taxon>Pseudomonadota</taxon>
        <taxon>Gammaproteobacteria</taxon>
        <taxon>Thiohalorhabdales</taxon>
        <taxon>Thiohalorhabdaceae</taxon>
        <taxon>Thiohalorhabdus</taxon>
    </lineage>
</organism>
<evidence type="ECO:0000256" key="3">
    <source>
        <dbReference type="ARBA" id="ARBA00022679"/>
    </source>
</evidence>
<dbReference type="GO" id="GO:0046872">
    <property type="term" value="F:metal ion binding"/>
    <property type="evidence" value="ECO:0007669"/>
    <property type="project" value="UniProtKB-KW"/>
</dbReference>
<evidence type="ECO:0000313" key="8">
    <source>
        <dbReference type="EMBL" id="SCX81842.1"/>
    </source>
</evidence>
<evidence type="ECO:0000256" key="2">
    <source>
        <dbReference type="ARBA" id="ARBA00006706"/>
    </source>
</evidence>
<evidence type="ECO:0000313" key="9">
    <source>
        <dbReference type="Proteomes" id="UP000183104"/>
    </source>
</evidence>
<dbReference type="InterPro" id="IPR008949">
    <property type="entry name" value="Isoprenoid_synthase_dom_sf"/>
</dbReference>
<protein>
    <submittedName>
        <fullName evidence="8">Geranylgeranyl diphosphate synthase, type II</fullName>
    </submittedName>
</protein>
<dbReference type="InterPro" id="IPR053378">
    <property type="entry name" value="Prenyl_diphosphate_synthase"/>
</dbReference>
<name>A0A0P9ED89_9GAMM</name>
<dbReference type="AlphaFoldDB" id="A0A0P9ED89"/>
<proteinExistence type="inferred from homology"/>
<keyword evidence="6" id="KW-0414">Isoprene biosynthesis</keyword>
<sequence>MEPLLRSFIEDRRERVERTLEDLLPGAEDLAPSPLGGALRYAVLGSGKRLRPILVLAGCEAVGGDAGPALAPAAAVECIHAYSLVHDDLPALDNDDLRRGQPTTHKAFNEATAVLVGDALQTLAFQAIADAGQLDVPTRLEMTRRLAHAAGHAGMVGGQALDLAQEDRAIGMEALQRIHRLKTGALLRTSVELGALAGTADGETVDALGAYGRHIGLAFQITDDVLDVEGDTAALGKTAGADAEHRKATYPALLGLEESKRLARTEIERALEWLTPFGEAAEPLRALARYIIDRDH</sequence>
<accession>A0A0P9ED89</accession>
<dbReference type="Pfam" id="PF00348">
    <property type="entry name" value="polyprenyl_synt"/>
    <property type="match status" value="1"/>
</dbReference>
<evidence type="ECO:0000256" key="1">
    <source>
        <dbReference type="ARBA" id="ARBA00001946"/>
    </source>
</evidence>
<keyword evidence="5" id="KW-0460">Magnesium</keyword>
<dbReference type="Proteomes" id="UP000183104">
    <property type="component" value="Unassembled WGS sequence"/>
</dbReference>
<dbReference type="GO" id="GO:0016114">
    <property type="term" value="P:terpenoid biosynthetic process"/>
    <property type="evidence" value="ECO:0007669"/>
    <property type="project" value="UniProtKB-ARBA"/>
</dbReference>
<dbReference type="GO" id="GO:0005737">
    <property type="term" value="C:cytoplasm"/>
    <property type="evidence" value="ECO:0007669"/>
    <property type="project" value="UniProtKB-ARBA"/>
</dbReference>
<dbReference type="PATRIC" id="fig|381306.5.peg.490"/>
<dbReference type="GO" id="GO:0004659">
    <property type="term" value="F:prenyltransferase activity"/>
    <property type="evidence" value="ECO:0007669"/>
    <property type="project" value="InterPro"/>
</dbReference>
<keyword evidence="4" id="KW-0479">Metal-binding</keyword>
<dbReference type="PROSITE" id="PS00723">
    <property type="entry name" value="POLYPRENYL_SYNTHASE_1"/>
    <property type="match status" value="1"/>
</dbReference>
<evidence type="ECO:0000256" key="6">
    <source>
        <dbReference type="ARBA" id="ARBA00023229"/>
    </source>
</evidence>
<dbReference type="PANTHER" id="PTHR43281:SF1">
    <property type="entry name" value="FARNESYL DIPHOSPHATE SYNTHASE"/>
    <property type="match status" value="1"/>
</dbReference>
<gene>
    <name evidence="8" type="ORF">SAMN05661077_0562</name>
</gene>
<dbReference type="CDD" id="cd00685">
    <property type="entry name" value="Trans_IPPS_HT"/>
    <property type="match status" value="1"/>
</dbReference>
<dbReference type="Gene3D" id="1.10.600.10">
    <property type="entry name" value="Farnesyl Diphosphate Synthase"/>
    <property type="match status" value="1"/>
</dbReference>